<evidence type="ECO:0000313" key="14">
    <source>
        <dbReference type="Proteomes" id="UP000636453"/>
    </source>
</evidence>
<dbReference type="CDD" id="cd02165">
    <property type="entry name" value="NMNAT"/>
    <property type="match status" value="1"/>
</dbReference>
<keyword evidence="8 11" id="KW-0067">ATP-binding</keyword>
<evidence type="ECO:0000256" key="5">
    <source>
        <dbReference type="ARBA" id="ARBA00022679"/>
    </source>
</evidence>
<dbReference type="Gene3D" id="3.40.50.620">
    <property type="entry name" value="HUPs"/>
    <property type="match status" value="1"/>
</dbReference>
<evidence type="ECO:0000256" key="7">
    <source>
        <dbReference type="ARBA" id="ARBA00022741"/>
    </source>
</evidence>
<keyword evidence="4 11" id="KW-0662">Pyridine nucleotide biosynthesis</keyword>
<proteinExistence type="inferred from homology"/>
<evidence type="ECO:0000256" key="1">
    <source>
        <dbReference type="ARBA" id="ARBA00002324"/>
    </source>
</evidence>
<evidence type="ECO:0000256" key="11">
    <source>
        <dbReference type="HAMAP-Rule" id="MF_00244"/>
    </source>
</evidence>
<organism evidence="13 14">
    <name type="scientific">Vulcaniibacterium thermophilum</name>
    <dbReference type="NCBI Taxonomy" id="1169913"/>
    <lineage>
        <taxon>Bacteria</taxon>
        <taxon>Pseudomonadati</taxon>
        <taxon>Pseudomonadota</taxon>
        <taxon>Gammaproteobacteria</taxon>
        <taxon>Lysobacterales</taxon>
        <taxon>Lysobacteraceae</taxon>
        <taxon>Vulcaniibacterium</taxon>
    </lineage>
</organism>
<protein>
    <recommendedName>
        <fullName evidence="11">Probable nicotinate-nucleotide adenylyltransferase</fullName>
        <ecNumber evidence="11">2.7.7.18</ecNumber>
    </recommendedName>
    <alternativeName>
        <fullName evidence="11">Deamido-NAD(+) diphosphorylase</fullName>
    </alternativeName>
    <alternativeName>
        <fullName evidence="11">Deamido-NAD(+) pyrophosphorylase</fullName>
    </alternativeName>
    <alternativeName>
        <fullName evidence="11">Nicotinate mononucleotide adenylyltransferase</fullName>
        <shortName evidence="11">NaMN adenylyltransferase</shortName>
    </alternativeName>
</protein>
<dbReference type="GO" id="GO:0009435">
    <property type="term" value="P:NAD+ biosynthetic process"/>
    <property type="evidence" value="ECO:0007669"/>
    <property type="project" value="UniProtKB-UniRule"/>
</dbReference>
<dbReference type="NCBIfam" id="TIGR00125">
    <property type="entry name" value="cyt_tran_rel"/>
    <property type="match status" value="1"/>
</dbReference>
<dbReference type="EC" id="2.7.7.18" evidence="11"/>
<evidence type="ECO:0000256" key="8">
    <source>
        <dbReference type="ARBA" id="ARBA00022840"/>
    </source>
</evidence>
<sequence length="222" mass="23673">MSEPLTLLYGGTFDPIHLGHLAIARAARDALHATVRLMPAADPPHRATPGAAAAHRARMVELAVAGERGLCVDRRELRRDGPSYSVDTLRELRAALGERAPVALLVGADSFLGLPAWKEWRALFALAHLVVAERPGRALEDAPAELAQAVAGRWTACADDLRRAPAGRLFRLVHPLHPASASAIRAAIREGGPWRAMVPPAVAAYIDRHALYAGGAPHSPPL</sequence>
<keyword evidence="5 11" id="KW-0808">Transferase</keyword>
<comment type="pathway">
    <text evidence="2 11">Cofactor biosynthesis; NAD(+) biosynthesis; deamido-NAD(+) from nicotinate D-ribonucleotide: step 1/1.</text>
</comment>
<dbReference type="GO" id="GO:0005524">
    <property type="term" value="F:ATP binding"/>
    <property type="evidence" value="ECO:0007669"/>
    <property type="project" value="UniProtKB-KW"/>
</dbReference>
<reference evidence="13" key="1">
    <citation type="journal article" date="2014" name="Int. J. Syst. Evol. Microbiol.">
        <title>Complete genome sequence of Corynebacterium casei LMG S-19264T (=DSM 44701T), isolated from a smear-ripened cheese.</title>
        <authorList>
            <consortium name="US DOE Joint Genome Institute (JGI-PGF)"/>
            <person name="Walter F."/>
            <person name="Albersmeier A."/>
            <person name="Kalinowski J."/>
            <person name="Ruckert C."/>
        </authorList>
    </citation>
    <scope>NUCLEOTIDE SEQUENCE</scope>
    <source>
        <strain evidence="13">KCTC 32020</strain>
    </source>
</reference>
<feature type="domain" description="Cytidyltransferase-like" evidence="12">
    <location>
        <begin position="8"/>
        <end position="186"/>
    </location>
</feature>
<comment type="catalytic activity">
    <reaction evidence="10 11">
        <text>nicotinate beta-D-ribonucleotide + ATP + H(+) = deamido-NAD(+) + diphosphate</text>
        <dbReference type="Rhea" id="RHEA:22860"/>
        <dbReference type="ChEBI" id="CHEBI:15378"/>
        <dbReference type="ChEBI" id="CHEBI:30616"/>
        <dbReference type="ChEBI" id="CHEBI:33019"/>
        <dbReference type="ChEBI" id="CHEBI:57502"/>
        <dbReference type="ChEBI" id="CHEBI:58437"/>
        <dbReference type="EC" id="2.7.7.18"/>
    </reaction>
</comment>
<dbReference type="InterPro" id="IPR004821">
    <property type="entry name" value="Cyt_trans-like"/>
</dbReference>
<dbReference type="AlphaFoldDB" id="A0A918Z0P2"/>
<dbReference type="RefSeq" id="WP_146473721.1">
    <property type="nucleotide sequence ID" value="NZ_BNCF01000006.1"/>
</dbReference>
<reference evidence="13" key="2">
    <citation type="submission" date="2020-09" db="EMBL/GenBank/DDBJ databases">
        <authorList>
            <person name="Sun Q."/>
            <person name="Kim S."/>
        </authorList>
    </citation>
    <scope>NUCLEOTIDE SEQUENCE</scope>
    <source>
        <strain evidence="13">KCTC 32020</strain>
    </source>
</reference>
<evidence type="ECO:0000256" key="2">
    <source>
        <dbReference type="ARBA" id="ARBA00005019"/>
    </source>
</evidence>
<evidence type="ECO:0000256" key="9">
    <source>
        <dbReference type="ARBA" id="ARBA00023027"/>
    </source>
</evidence>
<dbReference type="EMBL" id="BNCF01000006">
    <property type="protein sequence ID" value="GHE32722.1"/>
    <property type="molecule type" value="Genomic_DNA"/>
</dbReference>
<accession>A0A918Z0P2</accession>
<dbReference type="PANTHER" id="PTHR21342:SF0">
    <property type="entry name" value="BIFUNCTIONAL NMN ADENYLYLTRANSFERASE_NUDIX HYDROLASE"/>
    <property type="match status" value="1"/>
</dbReference>
<dbReference type="NCBIfam" id="TIGR00482">
    <property type="entry name" value="nicotinate (nicotinamide) nucleotide adenylyltransferase"/>
    <property type="match status" value="1"/>
</dbReference>
<evidence type="ECO:0000259" key="12">
    <source>
        <dbReference type="Pfam" id="PF01467"/>
    </source>
</evidence>
<keyword evidence="6 11" id="KW-0548">Nucleotidyltransferase</keyword>
<dbReference type="InterPro" id="IPR005248">
    <property type="entry name" value="NadD/NMNAT"/>
</dbReference>
<dbReference type="Proteomes" id="UP000636453">
    <property type="component" value="Unassembled WGS sequence"/>
</dbReference>
<comment type="similarity">
    <text evidence="3 11">Belongs to the NadD family.</text>
</comment>
<comment type="function">
    <text evidence="1 11">Catalyzes the reversible adenylation of nicotinate mononucleotide (NaMN) to nicotinic acid adenine dinucleotide (NaAD).</text>
</comment>
<dbReference type="OrthoDB" id="5295945at2"/>
<keyword evidence="9 11" id="KW-0520">NAD</keyword>
<dbReference type="NCBIfam" id="NF000839">
    <property type="entry name" value="PRK00071.1-1"/>
    <property type="match status" value="1"/>
</dbReference>
<evidence type="ECO:0000256" key="3">
    <source>
        <dbReference type="ARBA" id="ARBA00009014"/>
    </source>
</evidence>
<evidence type="ECO:0000256" key="4">
    <source>
        <dbReference type="ARBA" id="ARBA00022642"/>
    </source>
</evidence>
<evidence type="ECO:0000256" key="6">
    <source>
        <dbReference type="ARBA" id="ARBA00022695"/>
    </source>
</evidence>
<gene>
    <name evidence="11" type="primary">nadD</name>
    <name evidence="13" type="ORF">GCM10007167_13430</name>
</gene>
<dbReference type="Pfam" id="PF01467">
    <property type="entry name" value="CTP_transf_like"/>
    <property type="match status" value="1"/>
</dbReference>
<dbReference type="HAMAP" id="MF_00244">
    <property type="entry name" value="NaMN_adenylyltr"/>
    <property type="match status" value="1"/>
</dbReference>
<dbReference type="PANTHER" id="PTHR21342">
    <property type="entry name" value="PHOSPHOPANTETHEINE ADENYLYLTRANSFERASE"/>
    <property type="match status" value="1"/>
</dbReference>
<evidence type="ECO:0000256" key="10">
    <source>
        <dbReference type="ARBA" id="ARBA00048721"/>
    </source>
</evidence>
<dbReference type="GO" id="GO:0004515">
    <property type="term" value="F:nicotinate-nucleotide adenylyltransferase activity"/>
    <property type="evidence" value="ECO:0007669"/>
    <property type="project" value="UniProtKB-UniRule"/>
</dbReference>
<dbReference type="InterPro" id="IPR014729">
    <property type="entry name" value="Rossmann-like_a/b/a_fold"/>
</dbReference>
<comment type="caution">
    <text evidence="13">The sequence shown here is derived from an EMBL/GenBank/DDBJ whole genome shotgun (WGS) entry which is preliminary data.</text>
</comment>
<name>A0A918Z0P2_9GAMM</name>
<keyword evidence="7 11" id="KW-0547">Nucleotide-binding</keyword>
<dbReference type="SUPFAM" id="SSF52374">
    <property type="entry name" value="Nucleotidylyl transferase"/>
    <property type="match status" value="1"/>
</dbReference>
<keyword evidence="14" id="KW-1185">Reference proteome</keyword>
<evidence type="ECO:0000313" key="13">
    <source>
        <dbReference type="EMBL" id="GHE32722.1"/>
    </source>
</evidence>